<dbReference type="InterPro" id="IPR018253">
    <property type="entry name" value="DnaJ_domain_CS"/>
</dbReference>
<dbReference type="SUPFAM" id="SSF46565">
    <property type="entry name" value="Chaperone J-domain"/>
    <property type="match status" value="1"/>
</dbReference>
<gene>
    <name evidence="3" type="ORF">HERILL_LOCUS14749</name>
</gene>
<evidence type="ECO:0000313" key="4">
    <source>
        <dbReference type="Proteomes" id="UP000594454"/>
    </source>
</evidence>
<keyword evidence="4" id="KW-1185">Reference proteome</keyword>
<accession>A0A7R8Z0H0</accession>
<dbReference type="InterPro" id="IPR001623">
    <property type="entry name" value="DnaJ_domain"/>
</dbReference>
<evidence type="ECO:0000259" key="2">
    <source>
        <dbReference type="PROSITE" id="PS50076"/>
    </source>
</evidence>
<dbReference type="PROSITE" id="PS00636">
    <property type="entry name" value="DNAJ_1"/>
    <property type="match status" value="1"/>
</dbReference>
<dbReference type="FunCoup" id="A0A7R8Z0H0">
    <property type="interactions" value="690"/>
</dbReference>
<reference evidence="3 4" key="1">
    <citation type="submission" date="2020-11" db="EMBL/GenBank/DDBJ databases">
        <authorList>
            <person name="Wallbank WR R."/>
            <person name="Pardo Diaz C."/>
            <person name="Kozak K."/>
            <person name="Martin S."/>
            <person name="Jiggins C."/>
            <person name="Moest M."/>
            <person name="Warren A I."/>
            <person name="Generalovic N T."/>
            <person name="Byers J.R.P. K."/>
            <person name="Montejo-Kovacevich G."/>
            <person name="Yen C E."/>
        </authorList>
    </citation>
    <scope>NUCLEOTIDE SEQUENCE [LARGE SCALE GENOMIC DNA]</scope>
</reference>
<keyword evidence="1" id="KW-0812">Transmembrane</keyword>
<dbReference type="PRINTS" id="PR00625">
    <property type="entry name" value="JDOMAIN"/>
</dbReference>
<keyword evidence="1" id="KW-0472">Membrane</keyword>
<dbReference type="InterPro" id="IPR053025">
    <property type="entry name" value="Mito_ATP_Synthase-Asso"/>
</dbReference>
<dbReference type="Pfam" id="PF00226">
    <property type="entry name" value="DnaJ"/>
    <property type="match status" value="1"/>
</dbReference>
<dbReference type="PANTHER" id="PTHR44873">
    <property type="entry name" value="DNAJ HOMOLOG SUBFAMILY C MEMBER 30, MITOCHONDRIAL"/>
    <property type="match status" value="1"/>
</dbReference>
<organism evidence="3 4">
    <name type="scientific">Hermetia illucens</name>
    <name type="common">Black soldier fly</name>
    <dbReference type="NCBI Taxonomy" id="343691"/>
    <lineage>
        <taxon>Eukaryota</taxon>
        <taxon>Metazoa</taxon>
        <taxon>Ecdysozoa</taxon>
        <taxon>Arthropoda</taxon>
        <taxon>Hexapoda</taxon>
        <taxon>Insecta</taxon>
        <taxon>Pterygota</taxon>
        <taxon>Neoptera</taxon>
        <taxon>Endopterygota</taxon>
        <taxon>Diptera</taxon>
        <taxon>Brachycera</taxon>
        <taxon>Stratiomyomorpha</taxon>
        <taxon>Stratiomyidae</taxon>
        <taxon>Hermetiinae</taxon>
        <taxon>Hermetia</taxon>
    </lineage>
</organism>
<dbReference type="CDD" id="cd06257">
    <property type="entry name" value="DnaJ"/>
    <property type="match status" value="1"/>
</dbReference>
<dbReference type="InParanoid" id="A0A7R8Z0H0"/>
<proteinExistence type="predicted"/>
<dbReference type="OrthoDB" id="291007at2759"/>
<dbReference type="PROSITE" id="PS50076">
    <property type="entry name" value="DNAJ_2"/>
    <property type="match status" value="1"/>
</dbReference>
<feature type="domain" description="J" evidence="2">
    <location>
        <begin position="22"/>
        <end position="87"/>
    </location>
</feature>
<dbReference type="Gene3D" id="1.10.287.110">
    <property type="entry name" value="DnaJ domain"/>
    <property type="match status" value="1"/>
</dbReference>
<dbReference type="EMBL" id="LR899014">
    <property type="protein sequence ID" value="CAD7092389.1"/>
    <property type="molecule type" value="Genomic_DNA"/>
</dbReference>
<sequence length="246" mass="28211">MARCDRLSISRSICTTSVLLVNYYEVLGIPRSATQSDIKAAYYRLSMLHHPDKNKDNAASVEKFREITEAYEVLGNFRLKRLYDKGIIHTAGSQYAHMRPRFHDEDVKEEPDDPQTKFYKAHMKKSQVPHASGRTPIYNFDEWSRAHYGASFERRKAAKEKFETKERKRAADVATLEKEILLIGIAFLFACMFLVFKQESGLDVFLEKGPPAIEVENSIDDQQNKTTVQVSGSNDLDKKIVQQAKN</sequence>
<name>A0A7R8Z0H0_HERIL</name>
<keyword evidence="1" id="KW-1133">Transmembrane helix</keyword>
<evidence type="ECO:0000256" key="1">
    <source>
        <dbReference type="SAM" id="Phobius"/>
    </source>
</evidence>
<dbReference type="AlphaFoldDB" id="A0A7R8Z0H0"/>
<dbReference type="Proteomes" id="UP000594454">
    <property type="component" value="Chromosome 6"/>
</dbReference>
<dbReference type="PANTHER" id="PTHR44873:SF1">
    <property type="entry name" value="DNAJ HOMOLOG SUBFAMILY C MEMBER 30, MITOCHONDRIAL"/>
    <property type="match status" value="1"/>
</dbReference>
<dbReference type="SMART" id="SM00271">
    <property type="entry name" value="DnaJ"/>
    <property type="match status" value="1"/>
</dbReference>
<protein>
    <recommendedName>
        <fullName evidence="2">J domain-containing protein</fullName>
    </recommendedName>
</protein>
<feature type="transmembrane region" description="Helical" evidence="1">
    <location>
        <begin position="180"/>
        <end position="196"/>
    </location>
</feature>
<dbReference type="InterPro" id="IPR036869">
    <property type="entry name" value="J_dom_sf"/>
</dbReference>
<evidence type="ECO:0000313" key="3">
    <source>
        <dbReference type="EMBL" id="CAD7092389.1"/>
    </source>
</evidence>